<comment type="similarity">
    <text evidence="1 7 8">Belongs to the universal ribosomal protein uL22 family.</text>
</comment>
<dbReference type="HOGENOM" id="CLU_083987_3_1_10"/>
<evidence type="ECO:0000256" key="6">
    <source>
        <dbReference type="ARBA" id="ARBA00035207"/>
    </source>
</evidence>
<dbReference type="STRING" id="1415657.FNIIJ_045"/>
<keyword evidence="12" id="KW-1185">Reference proteome</keyword>
<dbReference type="InterPro" id="IPR005727">
    <property type="entry name" value="Ribosomal_uL22_bac/chlpt-type"/>
</dbReference>
<evidence type="ECO:0000256" key="1">
    <source>
        <dbReference type="ARBA" id="ARBA00009451"/>
    </source>
</evidence>
<comment type="function">
    <text evidence="7">The globular domain of the protein is located near the polypeptide exit tunnel on the outside of the subunit, while an extended beta-hairpin is found that lines the wall of the exit tunnel in the center of the 70S ribosome.</text>
</comment>
<dbReference type="Proteomes" id="UP000027148">
    <property type="component" value="Chromosome"/>
</dbReference>
<dbReference type="EMBL" id="CP006873">
    <property type="protein sequence ID" value="AID37349.1"/>
    <property type="molecule type" value="Genomic_DNA"/>
</dbReference>
<evidence type="ECO:0000256" key="5">
    <source>
        <dbReference type="ARBA" id="ARBA00023274"/>
    </source>
</evidence>
<dbReference type="Pfam" id="PF00237">
    <property type="entry name" value="Ribosomal_L22"/>
    <property type="match status" value="1"/>
</dbReference>
<keyword evidence="2 7" id="KW-0699">rRNA-binding</keyword>
<dbReference type="AlphaFoldDB" id="A0A068DSJ4"/>
<dbReference type="KEGG" id="elv:FNIIJ_045"/>
<evidence type="ECO:0000256" key="7">
    <source>
        <dbReference type="HAMAP-Rule" id="MF_01331"/>
    </source>
</evidence>
<dbReference type="GO" id="GO:0003735">
    <property type="term" value="F:structural constituent of ribosome"/>
    <property type="evidence" value="ECO:0007669"/>
    <property type="project" value="InterPro"/>
</dbReference>
<dbReference type="PANTHER" id="PTHR13501:SF8">
    <property type="entry name" value="LARGE RIBOSOMAL SUBUNIT PROTEIN UL22M"/>
    <property type="match status" value="1"/>
</dbReference>
<keyword evidence="5 7" id="KW-0687">Ribonucleoprotein</keyword>
<comment type="subunit">
    <text evidence="7 9">Part of the 50S ribosomal subunit.</text>
</comment>
<reference evidence="11 12" key="1">
    <citation type="journal article" date="2014" name="Genome Biol. Evol.">
        <title>Genome sequence of "Candidatus Walczuchella monophlebidarum" the flavobacterial endosymbiont of Llaveia axin axin (Hemiptera: Coccoidea: Monophlebidae).</title>
        <authorList>
            <person name="Rosas-Perez T."/>
            <person name="Rosenblueth M."/>
            <person name="Rincon-Rosales R."/>
            <person name="Mora J."/>
            <person name="Martinez-Romero E."/>
        </authorList>
    </citation>
    <scope>NUCLEOTIDE SEQUENCE [LARGE SCALE GENOMIC DNA]</scope>
    <source>
        <strain evidence="11">FNIIJ</strain>
    </source>
</reference>
<evidence type="ECO:0000256" key="8">
    <source>
        <dbReference type="RuleBase" id="RU004005"/>
    </source>
</evidence>
<name>A0A068DSJ4_9FLAO</name>
<dbReference type="Gene3D" id="3.90.470.10">
    <property type="entry name" value="Ribosomal protein L22/L17"/>
    <property type="match status" value="1"/>
</dbReference>
<evidence type="ECO:0000256" key="10">
    <source>
        <dbReference type="RuleBase" id="RU004008"/>
    </source>
</evidence>
<comment type="function">
    <text evidence="7 10">This protein binds specifically to 23S rRNA; its binding is stimulated by other ribosomal proteins, e.g., L4, L17, and L20. It is important during the early stages of 50S assembly. It makes multiple contacts with different domains of the 23S rRNA in the assembled 50S subunit and ribosome.</text>
</comment>
<dbReference type="SUPFAM" id="SSF54843">
    <property type="entry name" value="Ribosomal protein L22"/>
    <property type="match status" value="1"/>
</dbReference>
<organism evidence="11 12">
    <name type="scientific">Candidatus Walczuchella monophlebidarum</name>
    <dbReference type="NCBI Taxonomy" id="1415657"/>
    <lineage>
        <taxon>Bacteria</taxon>
        <taxon>Pseudomonadati</taxon>
        <taxon>Bacteroidota</taxon>
        <taxon>Flavobacteriia</taxon>
        <taxon>Flavobacteriales</taxon>
        <taxon>Candidatus Walczuchella</taxon>
    </lineage>
</organism>
<dbReference type="GO" id="GO:0022625">
    <property type="term" value="C:cytosolic large ribosomal subunit"/>
    <property type="evidence" value="ECO:0007669"/>
    <property type="project" value="TreeGrafter"/>
</dbReference>
<dbReference type="NCBIfam" id="TIGR01044">
    <property type="entry name" value="rplV_bact"/>
    <property type="match status" value="1"/>
</dbReference>
<keyword evidence="4 7" id="KW-0689">Ribosomal protein</keyword>
<evidence type="ECO:0000313" key="12">
    <source>
        <dbReference type="Proteomes" id="UP000027148"/>
    </source>
</evidence>
<gene>
    <name evidence="7 11" type="primary">rplV</name>
    <name evidence="11" type="ORF">FNIIJ_045</name>
</gene>
<evidence type="ECO:0000256" key="2">
    <source>
        <dbReference type="ARBA" id="ARBA00022730"/>
    </source>
</evidence>
<dbReference type="InterPro" id="IPR047867">
    <property type="entry name" value="Ribosomal_uL22_bac/org-type"/>
</dbReference>
<dbReference type="GO" id="GO:0019843">
    <property type="term" value="F:rRNA binding"/>
    <property type="evidence" value="ECO:0007669"/>
    <property type="project" value="UniProtKB-UniRule"/>
</dbReference>
<dbReference type="GO" id="GO:0006412">
    <property type="term" value="P:translation"/>
    <property type="evidence" value="ECO:0007669"/>
    <property type="project" value="UniProtKB-UniRule"/>
</dbReference>
<dbReference type="RefSeq" id="WP_038436063.1">
    <property type="nucleotide sequence ID" value="NZ_CP006873.1"/>
</dbReference>
<evidence type="ECO:0000256" key="9">
    <source>
        <dbReference type="RuleBase" id="RU004006"/>
    </source>
</evidence>
<evidence type="ECO:0000256" key="4">
    <source>
        <dbReference type="ARBA" id="ARBA00022980"/>
    </source>
</evidence>
<keyword evidence="3 7" id="KW-0694">RNA-binding</keyword>
<accession>A0A068DSJ4</accession>
<dbReference type="InterPro" id="IPR036394">
    <property type="entry name" value="Ribosomal_uL22_sf"/>
</dbReference>
<evidence type="ECO:0000256" key="3">
    <source>
        <dbReference type="ARBA" id="ARBA00022884"/>
    </source>
</evidence>
<dbReference type="InterPro" id="IPR001063">
    <property type="entry name" value="Ribosomal_uL22"/>
</dbReference>
<protein>
    <recommendedName>
        <fullName evidence="6 7">Large ribosomal subunit protein uL22</fullName>
    </recommendedName>
</protein>
<dbReference type="OrthoDB" id="9805969at2"/>
<dbReference type="CDD" id="cd00336">
    <property type="entry name" value="Ribosomal_L22"/>
    <property type="match status" value="1"/>
</dbReference>
<sequence length="128" mass="14747">MGSRKRISAISKIRTVFACLNNVPISARKMRLIANLIRNLSTQKALEVVKFNKKHASIYFEKLILSAMANWINNNPSLGKEQLYISRIYVDSAHMLKRVRAAPQGRGHKIRKRYNHVSIFLDRKNNGE</sequence>
<proteinExistence type="inferred from homology"/>
<evidence type="ECO:0000313" key="11">
    <source>
        <dbReference type="EMBL" id="AID37349.1"/>
    </source>
</evidence>
<dbReference type="PANTHER" id="PTHR13501">
    <property type="entry name" value="CHLOROPLAST 50S RIBOSOMAL PROTEIN L22-RELATED"/>
    <property type="match status" value="1"/>
</dbReference>
<dbReference type="HAMAP" id="MF_01331_B">
    <property type="entry name" value="Ribosomal_uL22_B"/>
    <property type="match status" value="1"/>
</dbReference>